<evidence type="ECO:0000313" key="3">
    <source>
        <dbReference type="Proteomes" id="UP000486602"/>
    </source>
</evidence>
<evidence type="ECO:0000256" key="1">
    <source>
        <dbReference type="SAM" id="SignalP"/>
    </source>
</evidence>
<proteinExistence type="predicted"/>
<protein>
    <recommendedName>
        <fullName evidence="4">DUF1735 domain-containing protein</fullName>
    </recommendedName>
</protein>
<dbReference type="EMBL" id="JAAGVY010000021">
    <property type="protein sequence ID" value="NEN24173.1"/>
    <property type="molecule type" value="Genomic_DNA"/>
</dbReference>
<sequence>MKKVTFSAVAALMLAFAFTSCEKYDVSEPLELSSLRTVTIKGDMYAQLDKTNSNLEMAPADLKVTVAIPLSDYNPNNSSGGKHFVTTQTDENGKFSIQVPVVSSGINARISFESFTATVLEEIGLTEVSENTSHFELADKTISGLGSGNSQELIDLGSLEYMVTSTDPNAGSFTPSTSITYAGNLTYEIKLREGVNQPDTLIYAPIPEGTNLLVTIVSLNEFGDKEFQQTKTVTTTANGNYQIDVPLVQNGTASIEVSSTEILQFENEILDENYLYIYNLNIVDNLYFINYTNKDYQYSQDTFLQEVE</sequence>
<keyword evidence="1" id="KW-0732">Signal</keyword>
<feature type="signal peptide" evidence="1">
    <location>
        <begin position="1"/>
        <end position="23"/>
    </location>
</feature>
<evidence type="ECO:0008006" key="4">
    <source>
        <dbReference type="Google" id="ProtNLM"/>
    </source>
</evidence>
<comment type="caution">
    <text evidence="2">The sequence shown here is derived from an EMBL/GenBank/DDBJ whole genome shotgun (WGS) entry which is preliminary data.</text>
</comment>
<name>A0A7K3WR69_9FLAO</name>
<organism evidence="2 3">
    <name type="scientific">Cryomorpha ignava</name>
    <dbReference type="NCBI Taxonomy" id="101383"/>
    <lineage>
        <taxon>Bacteria</taxon>
        <taxon>Pseudomonadati</taxon>
        <taxon>Bacteroidota</taxon>
        <taxon>Flavobacteriia</taxon>
        <taxon>Flavobacteriales</taxon>
        <taxon>Cryomorphaceae</taxon>
        <taxon>Cryomorpha</taxon>
    </lineage>
</organism>
<reference evidence="2 3" key="1">
    <citation type="submission" date="2020-02" db="EMBL/GenBank/DDBJ databases">
        <title>Out from the shadows clarifying the taxonomy of the family Cryomorphaceae and related taxa by utilizing the GTDB taxonomic framework.</title>
        <authorList>
            <person name="Bowman J.P."/>
        </authorList>
    </citation>
    <scope>NUCLEOTIDE SEQUENCE [LARGE SCALE GENOMIC DNA]</scope>
    <source>
        <strain evidence="2 3">QSSC 1-22</strain>
    </source>
</reference>
<evidence type="ECO:0000313" key="2">
    <source>
        <dbReference type="EMBL" id="NEN24173.1"/>
    </source>
</evidence>
<gene>
    <name evidence="2" type="ORF">G3O08_11735</name>
</gene>
<feature type="chain" id="PRO_5029797368" description="DUF1735 domain-containing protein" evidence="1">
    <location>
        <begin position="24"/>
        <end position="308"/>
    </location>
</feature>
<keyword evidence="3" id="KW-1185">Reference proteome</keyword>
<dbReference type="RefSeq" id="WP_163285567.1">
    <property type="nucleotide sequence ID" value="NZ_JAAGVY010000021.1"/>
</dbReference>
<accession>A0A7K3WR69</accession>
<dbReference type="AlphaFoldDB" id="A0A7K3WR69"/>
<dbReference type="PROSITE" id="PS51257">
    <property type="entry name" value="PROKAR_LIPOPROTEIN"/>
    <property type="match status" value="1"/>
</dbReference>
<dbReference type="Proteomes" id="UP000486602">
    <property type="component" value="Unassembled WGS sequence"/>
</dbReference>